<dbReference type="SUPFAM" id="SSF54197">
    <property type="entry name" value="HIT-like"/>
    <property type="match status" value="1"/>
</dbReference>
<dbReference type="GO" id="GO:0016787">
    <property type="term" value="F:hydrolase activity"/>
    <property type="evidence" value="ECO:0007669"/>
    <property type="project" value="UniProtKB-KW"/>
</dbReference>
<dbReference type="InterPro" id="IPR011146">
    <property type="entry name" value="HIT-like"/>
</dbReference>
<sequence>MPLPAKQVSPETLEGCIFCKVANSEVNAVFRRQLTMYARLDNFPASPGHVEIVPFRHVVSFFDLTQAEVKDLYALAQRIRDWQESQYKPDGYTIGINDGAAAGQTVGHLHMHIIPRWHGDVPNPTGGIRRIFPDFDPQQWLD</sequence>
<dbReference type="AlphaFoldDB" id="A0A3B0G223"/>
<evidence type="ECO:0000256" key="2">
    <source>
        <dbReference type="ARBA" id="ARBA00022801"/>
    </source>
</evidence>
<gene>
    <name evidence="7" type="ORF">D7Z96_05045</name>
</gene>
<dbReference type="PANTHER" id="PTHR42997">
    <property type="entry name" value="HIT FAMILY HYDROLASE"/>
    <property type="match status" value="1"/>
</dbReference>
<comment type="caution">
    <text evidence="7">The sequence shown here is derived from an EMBL/GenBank/DDBJ whole genome shotgun (WGS) entry which is preliminary data.</text>
</comment>
<feature type="binding site" evidence="4">
    <location>
        <position position="112"/>
    </location>
    <ligand>
        <name>substrate</name>
    </ligand>
</feature>
<proteinExistence type="predicted"/>
<dbReference type="PANTHER" id="PTHR42997:SF1">
    <property type="entry name" value="AP-4-A PHOSPHORYLASE"/>
    <property type="match status" value="1"/>
</dbReference>
<dbReference type="Gene3D" id="3.30.428.10">
    <property type="entry name" value="HIT-like"/>
    <property type="match status" value="1"/>
</dbReference>
<dbReference type="CDD" id="cd01275">
    <property type="entry name" value="FHIT"/>
    <property type="match status" value="1"/>
</dbReference>
<evidence type="ECO:0000256" key="5">
    <source>
        <dbReference type="PROSITE-ProRule" id="PRU00464"/>
    </source>
</evidence>
<organism evidence="7 8">
    <name type="scientific">Pseudarthrobacter phenanthrenivorans</name>
    <name type="common">Arthrobacter phenanthrenivorans</name>
    <dbReference type="NCBI Taxonomy" id="361575"/>
    <lineage>
        <taxon>Bacteria</taxon>
        <taxon>Bacillati</taxon>
        <taxon>Actinomycetota</taxon>
        <taxon>Actinomycetes</taxon>
        <taxon>Micrococcales</taxon>
        <taxon>Micrococcaceae</taxon>
        <taxon>Pseudarthrobacter</taxon>
    </lineage>
</organism>
<dbReference type="PROSITE" id="PS00892">
    <property type="entry name" value="HIT_1"/>
    <property type="match status" value="1"/>
</dbReference>
<dbReference type="InterPro" id="IPR019808">
    <property type="entry name" value="Histidine_triad_CS"/>
</dbReference>
<keyword evidence="2" id="KW-0378">Hydrolase</keyword>
<protein>
    <submittedName>
        <fullName evidence="7">HIT domain-containing protein</fullName>
    </submittedName>
</protein>
<evidence type="ECO:0000256" key="3">
    <source>
        <dbReference type="PIRSR" id="PIRSR639383-1"/>
    </source>
</evidence>
<feature type="binding site" evidence="4">
    <location>
        <begin position="103"/>
        <end position="106"/>
    </location>
    <ligand>
        <name>substrate</name>
    </ligand>
</feature>
<evidence type="ECO:0000259" key="6">
    <source>
        <dbReference type="PROSITE" id="PS51084"/>
    </source>
</evidence>
<reference evidence="8" key="2">
    <citation type="submission" date="2018-10" db="EMBL/GenBank/DDBJ databases">
        <authorList>
            <person name="Wang Y."/>
            <person name="Wang J."/>
            <person name="Yang X."/>
            <person name="Wang Z."/>
            <person name="Huang Y."/>
        </authorList>
    </citation>
    <scope>NUCLEOTIDE SEQUENCE [LARGE SCALE GENOMIC DNA]</scope>
    <source>
        <strain evidence="8">J015</strain>
    </source>
</reference>
<name>A0A3B0G223_PSEPS</name>
<dbReference type="Pfam" id="PF01230">
    <property type="entry name" value="HIT"/>
    <property type="match status" value="1"/>
</dbReference>
<accession>A0A3B0G223</accession>
<feature type="domain" description="HIT" evidence="6">
    <location>
        <begin position="17"/>
        <end position="123"/>
    </location>
</feature>
<evidence type="ECO:0000313" key="7">
    <source>
        <dbReference type="EMBL" id="RKO26230.1"/>
    </source>
</evidence>
<dbReference type="Proteomes" id="UP000273159">
    <property type="component" value="Unassembled WGS sequence"/>
</dbReference>
<feature type="active site" description="Tele-AMP-histidine intermediate" evidence="3">
    <location>
        <position position="110"/>
    </location>
</feature>
<keyword evidence="1" id="KW-0547">Nucleotide-binding</keyword>
<reference evidence="7 8" key="1">
    <citation type="submission" date="2018-10" db="EMBL/GenBank/DDBJ databases">
        <title>Genome-guide identification and characterization of bacteria that degrade polycyclic aromatic hydrocarbons and resist hexavalent chromium simultaneously.</title>
        <authorList>
            <person name="Feng H."/>
        </authorList>
    </citation>
    <scope>NUCLEOTIDE SEQUENCE [LARGE SCALE GENOMIC DNA]</scope>
    <source>
        <strain evidence="7 8">J015</strain>
    </source>
</reference>
<dbReference type="EMBL" id="RBNH01000003">
    <property type="protein sequence ID" value="RKO26230.1"/>
    <property type="molecule type" value="Genomic_DNA"/>
</dbReference>
<feature type="short sequence motif" description="Histidine triad motif" evidence="5">
    <location>
        <begin position="108"/>
        <end position="112"/>
    </location>
</feature>
<dbReference type="GO" id="GO:0000166">
    <property type="term" value="F:nucleotide binding"/>
    <property type="evidence" value="ECO:0007669"/>
    <property type="project" value="UniProtKB-KW"/>
</dbReference>
<evidence type="ECO:0000313" key="8">
    <source>
        <dbReference type="Proteomes" id="UP000273159"/>
    </source>
</evidence>
<dbReference type="PROSITE" id="PS51084">
    <property type="entry name" value="HIT_2"/>
    <property type="match status" value="1"/>
</dbReference>
<evidence type="ECO:0000256" key="4">
    <source>
        <dbReference type="PIRSR" id="PIRSR639383-2"/>
    </source>
</evidence>
<dbReference type="InterPro" id="IPR052908">
    <property type="entry name" value="AP-4-A_phosphorylase"/>
</dbReference>
<dbReference type="InterPro" id="IPR036265">
    <property type="entry name" value="HIT-like_sf"/>
</dbReference>
<evidence type="ECO:0000256" key="1">
    <source>
        <dbReference type="ARBA" id="ARBA00022741"/>
    </source>
</evidence>
<dbReference type="InterPro" id="IPR039383">
    <property type="entry name" value="FHIT"/>
</dbReference>